<sequence>MEADSLFSLKWKSNKSAAKSTKASVNVALSHPKFSVEMDSSYQSLKTTLSKTVNLEVSVYGNLARGKLTLNSFEDIEDYMTGVPELAKSINGGKGSPVKYIAKSLDKLDRLKKMGQYLRKANIAKSIDVSSVEDVKLFTLHNKLKSI</sequence>
<dbReference type="EMBL" id="CAJVCH010543002">
    <property type="protein sequence ID" value="CAG7827318.1"/>
    <property type="molecule type" value="Genomic_DNA"/>
</dbReference>
<dbReference type="Proteomes" id="UP000708208">
    <property type="component" value="Unassembled WGS sequence"/>
</dbReference>
<evidence type="ECO:0000313" key="2">
    <source>
        <dbReference type="Proteomes" id="UP000708208"/>
    </source>
</evidence>
<protein>
    <submittedName>
        <fullName evidence="1">Uncharacterized protein</fullName>
    </submittedName>
</protein>
<dbReference type="AlphaFoldDB" id="A0A8J2L741"/>
<accession>A0A8J2L741</accession>
<organism evidence="1 2">
    <name type="scientific">Allacma fusca</name>
    <dbReference type="NCBI Taxonomy" id="39272"/>
    <lineage>
        <taxon>Eukaryota</taxon>
        <taxon>Metazoa</taxon>
        <taxon>Ecdysozoa</taxon>
        <taxon>Arthropoda</taxon>
        <taxon>Hexapoda</taxon>
        <taxon>Collembola</taxon>
        <taxon>Symphypleona</taxon>
        <taxon>Sminthuridae</taxon>
        <taxon>Allacma</taxon>
    </lineage>
</organism>
<proteinExistence type="predicted"/>
<reference evidence="1" key="1">
    <citation type="submission" date="2021-06" db="EMBL/GenBank/DDBJ databases">
        <authorList>
            <person name="Hodson N. C."/>
            <person name="Mongue J. A."/>
            <person name="Jaron S. K."/>
        </authorList>
    </citation>
    <scope>NUCLEOTIDE SEQUENCE</scope>
</reference>
<name>A0A8J2L741_9HEXA</name>
<comment type="caution">
    <text evidence="1">The sequence shown here is derived from an EMBL/GenBank/DDBJ whole genome shotgun (WGS) entry which is preliminary data.</text>
</comment>
<evidence type="ECO:0000313" key="1">
    <source>
        <dbReference type="EMBL" id="CAG7827318.1"/>
    </source>
</evidence>
<keyword evidence="2" id="KW-1185">Reference proteome</keyword>
<gene>
    <name evidence="1" type="ORF">AFUS01_LOCUS37309</name>
</gene>